<dbReference type="RefSeq" id="WP_197446710.1">
    <property type="nucleotide sequence ID" value="NZ_CP036426.1"/>
</dbReference>
<keyword evidence="3" id="KW-0560">Oxidoreductase</keyword>
<sequence length="695" mass="73900">MTTPSSPRRAAPILAASIALLAVAAGMAWLARTGAEPAPADPFARMNMVVPASFKGQEGVGATQDLFEGGIAWLNSAQPIRSQDLIGKVVLLDFWTYCCINCHHIIPDLEKLERKYADELVVIGVHSPKFPAERDTENIRKKVREYGVKHPVVNDAEMTIWRRFGVRSWPTLAVIDAKGNFRGSVSGEGNYDTLDAFIGKLVEEHKANGELDETPFVVYAESDRPSDGPLLFPGKVLADAPNNRLFIADTGHHRVVVTDLDGAGQATIGTGIRGFKDGPFDQAQFDRPQGFCLVGDALYVTDTENHAIRRVDLSARTVETIAGNGTQSYRRNGSFQGSNQAEGLNSPWDLLPVPGTSELIIAMAGPHQLWKIDLESNLVSVWAGSGREDIIDGSYGDAAFAQPSGLATDGTYVYVADSEVSGIRRVSLSGEQAPQVGTVVGQGLFEFGDLDGVGDAVRLQHCLGLAYGDDRLYIADTYNNKIKVCDPEARRVETLVGTGEAGSSDASPSFYQPGGISLAGDTLYIADSNNHLVRAFDLDAKQVRTLSLDGVSPPKPPKKKPTFANATPIELPMTEVAPGDALTVDLSLEIPGFKLQPDSPVLTLIEAPDSPDALGPEVSPTGSTTLPTGDALTLPVPLSKPFGAGDTLTLKVSASIFACAEEGGFCTLKQYSWTVPLAFAEGAGATVTLAPPAAE</sequence>
<gene>
    <name evidence="3" type="primary">ykuV</name>
    <name evidence="3" type="ORF">ElP_09120</name>
</gene>
<reference evidence="3 4" key="1">
    <citation type="submission" date="2019-02" db="EMBL/GenBank/DDBJ databases">
        <title>Deep-cultivation of Planctomycetes and their phenomic and genomic characterization uncovers novel biology.</title>
        <authorList>
            <person name="Wiegand S."/>
            <person name="Jogler M."/>
            <person name="Boedeker C."/>
            <person name="Pinto D."/>
            <person name="Vollmers J."/>
            <person name="Rivas-Marin E."/>
            <person name="Kohn T."/>
            <person name="Peeters S.H."/>
            <person name="Heuer A."/>
            <person name="Rast P."/>
            <person name="Oberbeckmann S."/>
            <person name="Bunk B."/>
            <person name="Jeske O."/>
            <person name="Meyerdierks A."/>
            <person name="Storesund J.E."/>
            <person name="Kallscheuer N."/>
            <person name="Luecker S."/>
            <person name="Lage O.M."/>
            <person name="Pohl T."/>
            <person name="Merkel B.J."/>
            <person name="Hornburger P."/>
            <person name="Mueller R.-W."/>
            <person name="Bruemmer F."/>
            <person name="Labrenz M."/>
            <person name="Spormann A.M."/>
            <person name="Op den Camp H."/>
            <person name="Overmann J."/>
            <person name="Amann R."/>
            <person name="Jetten M.S.M."/>
            <person name="Mascher T."/>
            <person name="Medema M.H."/>
            <person name="Devos D.P."/>
            <person name="Kaster A.-K."/>
            <person name="Ovreas L."/>
            <person name="Rohde M."/>
            <person name="Galperin M.Y."/>
            <person name="Jogler C."/>
        </authorList>
    </citation>
    <scope>NUCLEOTIDE SEQUENCE [LARGE SCALE GENOMIC DNA]</scope>
    <source>
        <strain evidence="3 4">ElP</strain>
    </source>
</reference>
<dbReference type="InterPro" id="IPR012336">
    <property type="entry name" value="Thioredoxin-like_fold"/>
</dbReference>
<dbReference type="KEGG" id="tpla:ElP_09120"/>
<dbReference type="InterPro" id="IPR045302">
    <property type="entry name" value="NHL2_NHL_rpt_dom"/>
</dbReference>
<evidence type="ECO:0000256" key="1">
    <source>
        <dbReference type="ARBA" id="ARBA00022737"/>
    </source>
</evidence>
<dbReference type="EC" id="1.8.-.-" evidence="3"/>
<dbReference type="InterPro" id="IPR013766">
    <property type="entry name" value="Thioredoxin_domain"/>
</dbReference>
<accession>A0A518GWU9</accession>
<evidence type="ECO:0000259" key="2">
    <source>
        <dbReference type="PROSITE" id="PS51352"/>
    </source>
</evidence>
<evidence type="ECO:0000313" key="4">
    <source>
        <dbReference type="Proteomes" id="UP000317835"/>
    </source>
</evidence>
<dbReference type="SUPFAM" id="SSF101898">
    <property type="entry name" value="NHL repeat"/>
    <property type="match status" value="1"/>
</dbReference>
<feature type="domain" description="Thioredoxin" evidence="2">
    <location>
        <begin position="37"/>
        <end position="203"/>
    </location>
</feature>
<organism evidence="3 4">
    <name type="scientific">Tautonia plasticadhaerens</name>
    <dbReference type="NCBI Taxonomy" id="2527974"/>
    <lineage>
        <taxon>Bacteria</taxon>
        <taxon>Pseudomonadati</taxon>
        <taxon>Planctomycetota</taxon>
        <taxon>Planctomycetia</taxon>
        <taxon>Isosphaerales</taxon>
        <taxon>Isosphaeraceae</taxon>
        <taxon>Tautonia</taxon>
    </lineage>
</organism>
<dbReference type="Proteomes" id="UP000317835">
    <property type="component" value="Chromosome"/>
</dbReference>
<dbReference type="PANTHER" id="PTHR46388">
    <property type="entry name" value="NHL REPEAT-CONTAINING PROTEIN 2"/>
    <property type="match status" value="1"/>
</dbReference>
<dbReference type="PROSITE" id="PS51352">
    <property type="entry name" value="THIOREDOXIN_2"/>
    <property type="match status" value="1"/>
</dbReference>
<evidence type="ECO:0000313" key="3">
    <source>
        <dbReference type="EMBL" id="QDV33070.1"/>
    </source>
</evidence>
<keyword evidence="1" id="KW-0677">Repeat</keyword>
<dbReference type="Gene3D" id="2.120.10.30">
    <property type="entry name" value="TolB, C-terminal domain"/>
    <property type="match status" value="2"/>
</dbReference>
<dbReference type="InterPro" id="IPR036249">
    <property type="entry name" value="Thioredoxin-like_sf"/>
</dbReference>
<dbReference type="Pfam" id="PF01436">
    <property type="entry name" value="NHL"/>
    <property type="match status" value="2"/>
</dbReference>
<dbReference type="EMBL" id="CP036426">
    <property type="protein sequence ID" value="QDV33070.1"/>
    <property type="molecule type" value="Genomic_DNA"/>
</dbReference>
<dbReference type="InterPro" id="IPR011042">
    <property type="entry name" value="6-blade_b-propeller_TolB-like"/>
</dbReference>
<dbReference type="Pfam" id="PF13905">
    <property type="entry name" value="Thioredoxin_8"/>
    <property type="match status" value="1"/>
</dbReference>
<protein>
    <submittedName>
        <fullName evidence="3">Thiol-disulfide oxidoreductase YkuV</fullName>
        <ecNumber evidence="3">1.8.-.-</ecNumber>
    </submittedName>
</protein>
<keyword evidence="4" id="KW-1185">Reference proteome</keyword>
<dbReference type="Gene3D" id="3.40.30.10">
    <property type="entry name" value="Glutaredoxin"/>
    <property type="match status" value="1"/>
</dbReference>
<dbReference type="SUPFAM" id="SSF52833">
    <property type="entry name" value="Thioredoxin-like"/>
    <property type="match status" value="1"/>
</dbReference>
<dbReference type="InterPro" id="IPR001258">
    <property type="entry name" value="NHL_repeat"/>
</dbReference>
<proteinExistence type="predicted"/>
<dbReference type="AlphaFoldDB" id="A0A518GWU9"/>
<dbReference type="GO" id="GO:0016491">
    <property type="term" value="F:oxidoreductase activity"/>
    <property type="evidence" value="ECO:0007669"/>
    <property type="project" value="UniProtKB-KW"/>
</dbReference>
<dbReference type="CDD" id="cd14951">
    <property type="entry name" value="NHL-2_like"/>
    <property type="match status" value="1"/>
</dbReference>
<dbReference type="PANTHER" id="PTHR46388:SF2">
    <property type="entry name" value="NHL REPEAT-CONTAINING PROTEIN 2"/>
    <property type="match status" value="1"/>
</dbReference>
<name>A0A518GWU9_9BACT</name>